<dbReference type="NCBIfam" id="TIGR00345">
    <property type="entry name" value="GET3_arsA_TRC40"/>
    <property type="match status" value="1"/>
</dbReference>
<feature type="region of interest" description="Disordered" evidence="2">
    <location>
        <begin position="1"/>
        <end position="53"/>
    </location>
</feature>
<dbReference type="GO" id="GO:0016887">
    <property type="term" value="F:ATP hydrolysis activity"/>
    <property type="evidence" value="ECO:0007669"/>
    <property type="project" value="InterPro"/>
</dbReference>
<dbReference type="RefSeq" id="WP_149080059.1">
    <property type="nucleotide sequence ID" value="NZ_VTAW01000002.1"/>
</dbReference>
<dbReference type="PANTHER" id="PTHR10803">
    <property type="entry name" value="ARSENICAL PUMP-DRIVING ATPASE ARSENITE-TRANSLOCATING ATPASE"/>
    <property type="match status" value="1"/>
</dbReference>
<organism evidence="4 5">
    <name type="scientific">Natrialba swarupiae</name>
    <dbReference type="NCBI Taxonomy" id="2448032"/>
    <lineage>
        <taxon>Archaea</taxon>
        <taxon>Methanobacteriati</taxon>
        <taxon>Methanobacteriota</taxon>
        <taxon>Stenosarchaea group</taxon>
        <taxon>Halobacteria</taxon>
        <taxon>Halobacteriales</taxon>
        <taxon>Natrialbaceae</taxon>
        <taxon>Natrialba</taxon>
    </lineage>
</organism>
<dbReference type="PANTHER" id="PTHR10803:SF3">
    <property type="entry name" value="ATPASE GET3"/>
    <property type="match status" value="1"/>
</dbReference>
<name>A0A5D5AUQ9_9EURY</name>
<accession>A0A5D5AUQ9</accession>
<dbReference type="AlphaFoldDB" id="A0A5D5AUQ9"/>
<feature type="compositionally biased region" description="Acidic residues" evidence="2">
    <location>
        <begin position="7"/>
        <end position="17"/>
    </location>
</feature>
<dbReference type="InterPro" id="IPR027417">
    <property type="entry name" value="P-loop_NTPase"/>
</dbReference>
<dbReference type="CDD" id="cd02035">
    <property type="entry name" value="ArsA"/>
    <property type="match status" value="1"/>
</dbReference>
<feature type="region of interest" description="Disordered" evidence="2">
    <location>
        <begin position="84"/>
        <end position="109"/>
    </location>
</feature>
<sequence>MSGIDVEPVEENADDGDGGAHTIEVTPTDDAGSVDDRETIEVEPSDEPLEGPEYVLYGGKGGVGKTTMAAATALDSARGGTSTLVVSTDPAHSLSDTFETPVPTEPGRIREDVPLYGVEIDPDAAIEGGKAAFGGAGGGGSEAGGAGGPEMPGDLGGLGEMLGEGNPMDALLGGAMPGADEAAAMQLLLEYLDDPRFERVVVDTAPTGHTLRLLQLPELMDTMTGRLLQFRQRIGGMFENVKGMFGGEEIPDEEGLEDLEVLRERIERLRAALRDPKRTDFRIVMIPEEMSVLESKRLRTRLDEFDIPVGTIVVNRVMEPLSDVTDDVEGEFLQPNLEDCAFCQRRWDVQQSALSEAQELFRGTDVKRVPLFADEVRGEGMLEVVAACLR</sequence>
<gene>
    <name evidence="4" type="ORF">FYC77_03165</name>
</gene>
<reference evidence="4 5" key="1">
    <citation type="submission" date="2019-08" db="EMBL/GenBank/DDBJ databases">
        <title>Archaea genome.</title>
        <authorList>
            <person name="Kajale S."/>
            <person name="Shouche Y."/>
            <person name="Deshpande N."/>
            <person name="Sharma A."/>
        </authorList>
    </citation>
    <scope>NUCLEOTIDE SEQUENCE [LARGE SCALE GENOMIC DNA]</scope>
    <source>
        <strain evidence="4 5">ESP3B_9</strain>
    </source>
</reference>
<comment type="similarity">
    <text evidence="1">Belongs to the arsA ATPase family.</text>
</comment>
<feature type="compositionally biased region" description="Acidic residues" evidence="2">
    <location>
        <begin position="41"/>
        <end position="50"/>
    </location>
</feature>
<dbReference type="Pfam" id="PF02374">
    <property type="entry name" value="ArsA_ATPase"/>
    <property type="match status" value="1"/>
</dbReference>
<dbReference type="GO" id="GO:0005524">
    <property type="term" value="F:ATP binding"/>
    <property type="evidence" value="ECO:0007669"/>
    <property type="project" value="InterPro"/>
</dbReference>
<evidence type="ECO:0000256" key="2">
    <source>
        <dbReference type="SAM" id="MobiDB-lite"/>
    </source>
</evidence>
<dbReference type="EMBL" id="VTAW01000002">
    <property type="protein sequence ID" value="TYT63592.1"/>
    <property type="molecule type" value="Genomic_DNA"/>
</dbReference>
<evidence type="ECO:0000313" key="5">
    <source>
        <dbReference type="Proteomes" id="UP000324104"/>
    </source>
</evidence>
<dbReference type="Gene3D" id="3.40.50.300">
    <property type="entry name" value="P-loop containing nucleotide triphosphate hydrolases"/>
    <property type="match status" value="1"/>
</dbReference>
<dbReference type="SUPFAM" id="SSF52540">
    <property type="entry name" value="P-loop containing nucleoside triphosphate hydrolases"/>
    <property type="match status" value="1"/>
</dbReference>
<dbReference type="InterPro" id="IPR025723">
    <property type="entry name" value="ArsA/GET3_ATPase-like"/>
</dbReference>
<protein>
    <submittedName>
        <fullName evidence="4">Arsenic-transporting ATPase</fullName>
    </submittedName>
</protein>
<dbReference type="Proteomes" id="UP000324104">
    <property type="component" value="Unassembled WGS sequence"/>
</dbReference>
<feature type="domain" description="ArsA/GET3 Anion-transporting ATPase-like" evidence="3">
    <location>
        <begin position="53"/>
        <end position="389"/>
    </location>
</feature>
<dbReference type="InterPro" id="IPR016300">
    <property type="entry name" value="ATPase_ArsA/GET3"/>
</dbReference>
<evidence type="ECO:0000259" key="3">
    <source>
        <dbReference type="Pfam" id="PF02374"/>
    </source>
</evidence>
<keyword evidence="5" id="KW-1185">Reference proteome</keyword>
<evidence type="ECO:0000256" key="1">
    <source>
        <dbReference type="ARBA" id="ARBA00011040"/>
    </source>
</evidence>
<proteinExistence type="inferred from homology"/>
<comment type="caution">
    <text evidence="4">The sequence shown here is derived from an EMBL/GenBank/DDBJ whole genome shotgun (WGS) entry which is preliminary data.</text>
</comment>
<evidence type="ECO:0000313" key="4">
    <source>
        <dbReference type="EMBL" id="TYT63592.1"/>
    </source>
</evidence>